<dbReference type="InterPro" id="IPR000259">
    <property type="entry name" value="Adhesion_dom_fimbrial"/>
</dbReference>
<dbReference type="Pfam" id="PF00419">
    <property type="entry name" value="Fimbrial"/>
    <property type="match status" value="1"/>
</dbReference>
<keyword evidence="4" id="KW-0281">Fimbrium</keyword>
<keyword evidence="3" id="KW-0732">Signal</keyword>
<name>A0A8S0G1L8_ECOLX</name>
<accession>A0A8S0G1L8</accession>
<organism evidence="6 7">
    <name type="scientific">Escherichia coli</name>
    <dbReference type="NCBI Taxonomy" id="562"/>
    <lineage>
        <taxon>Bacteria</taxon>
        <taxon>Pseudomonadati</taxon>
        <taxon>Pseudomonadota</taxon>
        <taxon>Gammaproteobacteria</taxon>
        <taxon>Enterobacterales</taxon>
        <taxon>Enterobacteriaceae</taxon>
        <taxon>Escherichia</taxon>
    </lineage>
</organism>
<dbReference type="Gene3D" id="2.60.40.1090">
    <property type="entry name" value="Fimbrial-type adhesion domain"/>
    <property type="match status" value="1"/>
</dbReference>
<dbReference type="SUPFAM" id="SSF49401">
    <property type="entry name" value="Bacterial adhesins"/>
    <property type="match status" value="1"/>
</dbReference>
<dbReference type="PANTHER" id="PTHR33420">
    <property type="entry name" value="FIMBRIAL SUBUNIT ELFA-RELATED"/>
    <property type="match status" value="1"/>
</dbReference>
<dbReference type="GO" id="GO:0009289">
    <property type="term" value="C:pilus"/>
    <property type="evidence" value="ECO:0007669"/>
    <property type="project" value="UniProtKB-SubCell"/>
</dbReference>
<dbReference type="InterPro" id="IPR050263">
    <property type="entry name" value="Bact_Fimbrial_Adh_Pro"/>
</dbReference>
<dbReference type="GO" id="GO:0043709">
    <property type="term" value="P:cell adhesion involved in single-species biofilm formation"/>
    <property type="evidence" value="ECO:0007669"/>
    <property type="project" value="TreeGrafter"/>
</dbReference>
<evidence type="ECO:0000256" key="3">
    <source>
        <dbReference type="ARBA" id="ARBA00022729"/>
    </source>
</evidence>
<dbReference type="InterPro" id="IPR036937">
    <property type="entry name" value="Adhesion_dom_fimbrial_sf"/>
</dbReference>
<sequence length="92" mass="10120">MITALLHQVLLELVTGNNILNIESGSGMAEGVGLQILDSNNNVMVFDTDYTPVQKTTLNQNVTIPLKARYIKMGSVKSGRVNSVATFEVYYR</sequence>
<evidence type="ECO:0000256" key="2">
    <source>
        <dbReference type="ARBA" id="ARBA00006671"/>
    </source>
</evidence>
<evidence type="ECO:0000313" key="6">
    <source>
        <dbReference type="EMBL" id="BBU86562.1"/>
    </source>
</evidence>
<comment type="similarity">
    <text evidence="2">Belongs to the fimbrial protein family.</text>
</comment>
<evidence type="ECO:0000256" key="1">
    <source>
        <dbReference type="ARBA" id="ARBA00004561"/>
    </source>
</evidence>
<protein>
    <recommendedName>
        <fullName evidence="5">Fimbrial-type adhesion domain-containing protein</fullName>
    </recommendedName>
</protein>
<dbReference type="PANTHER" id="PTHR33420:SF3">
    <property type="entry name" value="FIMBRIAL SUBUNIT ELFA"/>
    <property type="match status" value="1"/>
</dbReference>
<reference evidence="6 7" key="1">
    <citation type="submission" date="2020-01" db="EMBL/GenBank/DDBJ databases">
        <title>Dynamics of blaIMP-6 dissemination in carbapenem resistant Enterobacteriacea isolated from regional surveillance in Osaka, Japan.</title>
        <authorList>
            <person name="Abe R."/>
            <person name="Akeda Y."/>
            <person name="Sugawara Y."/>
            <person name="Yamamoto N."/>
            <person name="Tomono K."/>
            <person name="Takeuchi D."/>
            <person name="Kawahara R."/>
            <person name="Hamada S."/>
        </authorList>
    </citation>
    <scope>NUCLEOTIDE SEQUENCE [LARGE SCALE GENOMIC DNA]</scope>
    <source>
        <strain evidence="6 7">E300</strain>
    </source>
</reference>
<comment type="subcellular location">
    <subcellularLocation>
        <location evidence="1">Fimbrium</location>
    </subcellularLocation>
</comment>
<gene>
    <name evidence="6" type="ORF">EIMP300_79620</name>
</gene>
<dbReference type="Proteomes" id="UP000467488">
    <property type="component" value="Chromosome"/>
</dbReference>
<proteinExistence type="inferred from homology"/>
<dbReference type="InterPro" id="IPR008966">
    <property type="entry name" value="Adhesion_dom_sf"/>
</dbReference>
<feature type="domain" description="Fimbrial-type adhesion" evidence="5">
    <location>
        <begin position="18"/>
        <end position="91"/>
    </location>
</feature>
<dbReference type="AlphaFoldDB" id="A0A8S0G1L8"/>
<evidence type="ECO:0000256" key="4">
    <source>
        <dbReference type="ARBA" id="ARBA00023263"/>
    </source>
</evidence>
<evidence type="ECO:0000259" key="5">
    <source>
        <dbReference type="Pfam" id="PF00419"/>
    </source>
</evidence>
<dbReference type="EMBL" id="AP022360">
    <property type="protein sequence ID" value="BBU86562.1"/>
    <property type="molecule type" value="Genomic_DNA"/>
</dbReference>
<evidence type="ECO:0000313" key="7">
    <source>
        <dbReference type="Proteomes" id="UP000467488"/>
    </source>
</evidence>